<protein>
    <submittedName>
        <fullName evidence="2">Uncharacterized protein</fullName>
    </submittedName>
</protein>
<reference evidence="2 3" key="1">
    <citation type="submission" date="2013-07" db="EMBL/GenBank/DDBJ databases">
        <authorList>
            <person name="Weinstock G."/>
            <person name="Sodergren E."/>
            <person name="Wylie T."/>
            <person name="Fulton L."/>
            <person name="Fulton R."/>
            <person name="Fronick C."/>
            <person name="O'Laughlin M."/>
            <person name="Godfrey J."/>
            <person name="Miner T."/>
            <person name="Herter B."/>
            <person name="Appelbaum E."/>
            <person name="Cordes M."/>
            <person name="Lek S."/>
            <person name="Wollam A."/>
            <person name="Pepin K.H."/>
            <person name="Palsikar V.B."/>
            <person name="Mitreva M."/>
            <person name="Wilson R.K."/>
        </authorList>
    </citation>
    <scope>NUCLEOTIDE SEQUENCE [LARGE SCALE GENOMIC DNA]</scope>
    <source>
        <strain evidence="2 3">ATCC 14940</strain>
    </source>
</reference>
<gene>
    <name evidence="2" type="ORF">CLOSYM_02349</name>
</gene>
<dbReference type="AlphaFoldDB" id="A0ABC9TXT9"/>
<name>A0ABC9TXT9_CLOSY</name>
<comment type="caution">
    <text evidence="2">The sequence shown here is derived from an EMBL/GenBank/DDBJ whole genome shotgun (WGS) entry which is preliminary data.</text>
</comment>
<evidence type="ECO:0000256" key="1">
    <source>
        <dbReference type="SAM" id="MobiDB-lite"/>
    </source>
</evidence>
<dbReference type="Proteomes" id="UP000016491">
    <property type="component" value="Unassembled WGS sequence"/>
</dbReference>
<organism evidence="2 3">
    <name type="scientific">[Clostridium] symbiosum ATCC 14940</name>
    <dbReference type="NCBI Taxonomy" id="411472"/>
    <lineage>
        <taxon>Bacteria</taxon>
        <taxon>Bacillati</taxon>
        <taxon>Bacillota</taxon>
        <taxon>Clostridia</taxon>
        <taxon>Lachnospirales</taxon>
        <taxon>Lachnospiraceae</taxon>
        <taxon>Otoolea</taxon>
    </lineage>
</organism>
<evidence type="ECO:0000313" key="2">
    <source>
        <dbReference type="EMBL" id="ERI76888.1"/>
    </source>
</evidence>
<feature type="region of interest" description="Disordered" evidence="1">
    <location>
        <begin position="28"/>
        <end position="54"/>
    </location>
</feature>
<sequence>MHRNGKKTPLIVVKSLLFIASRRTTRDFRKNSENTSRNASWLNRHMSASEISEF</sequence>
<dbReference type="EMBL" id="AWSU01000181">
    <property type="protein sequence ID" value="ERI76888.1"/>
    <property type="molecule type" value="Genomic_DNA"/>
</dbReference>
<proteinExistence type="predicted"/>
<accession>A0ABC9TXT9</accession>
<evidence type="ECO:0000313" key="3">
    <source>
        <dbReference type="Proteomes" id="UP000016491"/>
    </source>
</evidence>